<dbReference type="Proteomes" id="UP001174419">
    <property type="component" value="Unassembled WGS sequence"/>
</dbReference>
<dbReference type="EMBL" id="JACANG010000037">
    <property type="protein sequence ID" value="MDM1720004.1"/>
    <property type="molecule type" value="Genomic_DNA"/>
</dbReference>
<accession>A0AB35M2K5</accession>
<organism evidence="2 3">
    <name type="scientific">Acinetobacter towneri</name>
    <dbReference type="NCBI Taxonomy" id="202956"/>
    <lineage>
        <taxon>Bacteria</taxon>
        <taxon>Pseudomonadati</taxon>
        <taxon>Pseudomonadota</taxon>
        <taxon>Gammaproteobacteria</taxon>
        <taxon>Moraxellales</taxon>
        <taxon>Moraxellaceae</taxon>
        <taxon>Acinetobacter</taxon>
    </lineage>
</organism>
<dbReference type="InterPro" id="IPR025474">
    <property type="entry name" value="DUF4325"/>
</dbReference>
<reference evidence="2" key="2">
    <citation type="journal article" date="2022" name="Sci. Total Environ.">
        <title>Prevalence, transmission, and molecular epidemiology of tet(X)-positive bacteria among humans, animals, and environmental niches in China: An epidemiological, and genomic-based study.</title>
        <authorList>
            <person name="Dong N."/>
            <person name="Zeng Y."/>
            <person name="Cai C."/>
            <person name="Sun C."/>
            <person name="Lu J."/>
            <person name="Liu C."/>
            <person name="Zhou H."/>
            <person name="Sun Q."/>
            <person name="Shu L."/>
            <person name="Wang H."/>
            <person name="Wang Y."/>
            <person name="Wang S."/>
            <person name="Wu C."/>
            <person name="Chan E.W."/>
            <person name="Chen G."/>
            <person name="Shen Z."/>
            <person name="Chen S."/>
            <person name="Zhang R."/>
        </authorList>
    </citation>
    <scope>NUCLEOTIDE SEQUENCE</scope>
    <source>
        <strain evidence="2">DF49-4</strain>
    </source>
</reference>
<evidence type="ECO:0000313" key="3">
    <source>
        <dbReference type="Proteomes" id="UP001174419"/>
    </source>
</evidence>
<dbReference type="RefSeq" id="WP_286381460.1">
    <property type="nucleotide sequence ID" value="NZ_JACANG010000037.1"/>
</dbReference>
<sequence length="111" mass="12406">MSKSVMKINIAKDFSKNPAGRYISDGKYSGESFLKNYLIPAVKTHDLVELDFTGVRGYGSSFLEEAFGGLIRLTNMSLKDFMSKIIIITQDPFLAPEINSYVSDAEKINRT</sequence>
<proteinExistence type="predicted"/>
<reference evidence="2" key="1">
    <citation type="submission" date="2020-06" db="EMBL/GenBank/DDBJ databases">
        <authorList>
            <person name="Dong N."/>
        </authorList>
    </citation>
    <scope>NUCLEOTIDE SEQUENCE</scope>
    <source>
        <strain evidence="2">DF49-4</strain>
    </source>
</reference>
<protein>
    <submittedName>
        <fullName evidence="2">STAS-like domain-containing protein</fullName>
    </submittedName>
</protein>
<gene>
    <name evidence="2" type="ORF">HX110_12920</name>
</gene>
<feature type="domain" description="DUF4325" evidence="1">
    <location>
        <begin position="29"/>
        <end position="88"/>
    </location>
</feature>
<comment type="caution">
    <text evidence="2">The sequence shown here is derived from an EMBL/GenBank/DDBJ whole genome shotgun (WGS) entry which is preliminary data.</text>
</comment>
<evidence type="ECO:0000313" key="2">
    <source>
        <dbReference type="EMBL" id="MDM1720004.1"/>
    </source>
</evidence>
<evidence type="ECO:0000259" key="1">
    <source>
        <dbReference type="Pfam" id="PF14213"/>
    </source>
</evidence>
<dbReference type="AlphaFoldDB" id="A0AB35M2K5"/>
<dbReference type="Pfam" id="PF14213">
    <property type="entry name" value="DUF4325"/>
    <property type="match status" value="1"/>
</dbReference>
<name>A0AB35M2K5_9GAMM</name>